<dbReference type="PANTHER" id="PTHR41795">
    <property type="entry name" value="EXOPOLYSACCHARIDE SYNTHESIS PROTEIN"/>
    <property type="match status" value="1"/>
</dbReference>
<sequence>MQSTSTDQTLNYLLDGVDHAAQKDRVKISDILSEFGNRAITPFILLVALLLVSPISGIPGTPTVAAIIIVLLSAQALFGQDKPWLPAWLMRLEIDSDRVRKATSWMRRPCDFLDRHHRERLTFLTVGPMRWVTLLTCVIIPLGWPFLEVLPFVSSLGAGTVSLFAFGLFTRDGIYVLGGYVVVCITVVTTVLVLT</sequence>
<comment type="caution">
    <text evidence="2">The sequence shown here is derived from an EMBL/GenBank/DDBJ whole genome shotgun (WGS) entry which is preliminary data.</text>
</comment>
<feature type="transmembrane region" description="Helical" evidence="1">
    <location>
        <begin position="61"/>
        <end position="78"/>
    </location>
</feature>
<keyword evidence="3" id="KW-1185">Reference proteome</keyword>
<proteinExistence type="predicted"/>
<evidence type="ECO:0000313" key="2">
    <source>
        <dbReference type="EMBL" id="MBB4172834.1"/>
    </source>
</evidence>
<dbReference type="RefSeq" id="WP_025055080.1">
    <property type="nucleotide sequence ID" value="NZ_JACIFU010000001.1"/>
</dbReference>
<dbReference type="AlphaFoldDB" id="A0A7W6M5J4"/>
<feature type="transmembrane region" description="Helical" evidence="1">
    <location>
        <begin position="174"/>
        <end position="194"/>
    </location>
</feature>
<dbReference type="InterPro" id="IPR010331">
    <property type="entry name" value="ExoD"/>
</dbReference>
<evidence type="ECO:0000256" key="1">
    <source>
        <dbReference type="SAM" id="Phobius"/>
    </source>
</evidence>
<dbReference type="OrthoDB" id="7949130at2"/>
<dbReference type="PANTHER" id="PTHR41795:SF1">
    <property type="entry name" value="EXOPOLYSACCHARIDE SYNTHESIS PROTEIN"/>
    <property type="match status" value="1"/>
</dbReference>
<protein>
    <recommendedName>
        <fullName evidence="4">Exopolysaccharide synthesis, ExoD</fullName>
    </recommendedName>
</protein>
<organism evidence="2 3">
    <name type="scientific">Sulfitobacter noctilucicola</name>
    <dbReference type="NCBI Taxonomy" id="1342301"/>
    <lineage>
        <taxon>Bacteria</taxon>
        <taxon>Pseudomonadati</taxon>
        <taxon>Pseudomonadota</taxon>
        <taxon>Alphaproteobacteria</taxon>
        <taxon>Rhodobacterales</taxon>
        <taxon>Roseobacteraceae</taxon>
        <taxon>Sulfitobacter</taxon>
    </lineage>
</organism>
<gene>
    <name evidence="2" type="ORF">GGR93_000595</name>
</gene>
<keyword evidence="1" id="KW-1133">Transmembrane helix</keyword>
<keyword evidence="1" id="KW-0812">Transmembrane</keyword>
<keyword evidence="1" id="KW-0472">Membrane</keyword>
<reference evidence="2 3" key="1">
    <citation type="submission" date="2020-08" db="EMBL/GenBank/DDBJ databases">
        <title>Genomic Encyclopedia of Type Strains, Phase IV (KMG-IV): sequencing the most valuable type-strain genomes for metagenomic binning, comparative biology and taxonomic classification.</title>
        <authorList>
            <person name="Goeker M."/>
        </authorList>
    </citation>
    <scope>NUCLEOTIDE SEQUENCE [LARGE SCALE GENOMIC DNA]</scope>
    <source>
        <strain evidence="2 3">DSM 101015</strain>
    </source>
</reference>
<evidence type="ECO:0008006" key="4">
    <source>
        <dbReference type="Google" id="ProtNLM"/>
    </source>
</evidence>
<dbReference type="Proteomes" id="UP000565745">
    <property type="component" value="Unassembled WGS sequence"/>
</dbReference>
<accession>A0A7W6M5J4</accession>
<dbReference type="PIRSF" id="PIRSF033239">
    <property type="entry name" value="ExoD"/>
    <property type="match status" value="1"/>
</dbReference>
<evidence type="ECO:0000313" key="3">
    <source>
        <dbReference type="Proteomes" id="UP000565745"/>
    </source>
</evidence>
<feature type="transmembrane region" description="Helical" evidence="1">
    <location>
        <begin position="121"/>
        <end position="144"/>
    </location>
</feature>
<dbReference type="EMBL" id="JACIFU010000001">
    <property type="protein sequence ID" value="MBB4172834.1"/>
    <property type="molecule type" value="Genomic_DNA"/>
</dbReference>
<name>A0A7W6M5J4_9RHOB</name>
<dbReference type="Pfam" id="PF06055">
    <property type="entry name" value="ExoD"/>
    <property type="match status" value="1"/>
</dbReference>